<dbReference type="AlphaFoldDB" id="A0A016U780"/>
<dbReference type="EMBL" id="JARK01001391">
    <property type="protein sequence ID" value="EYC10448.1"/>
    <property type="molecule type" value="Genomic_DNA"/>
</dbReference>
<dbReference type="Proteomes" id="UP000024635">
    <property type="component" value="Unassembled WGS sequence"/>
</dbReference>
<keyword evidence="2" id="KW-1185">Reference proteome</keyword>
<organism evidence="1 2">
    <name type="scientific">Ancylostoma ceylanicum</name>
    <dbReference type="NCBI Taxonomy" id="53326"/>
    <lineage>
        <taxon>Eukaryota</taxon>
        <taxon>Metazoa</taxon>
        <taxon>Ecdysozoa</taxon>
        <taxon>Nematoda</taxon>
        <taxon>Chromadorea</taxon>
        <taxon>Rhabditida</taxon>
        <taxon>Rhabditina</taxon>
        <taxon>Rhabditomorpha</taxon>
        <taxon>Strongyloidea</taxon>
        <taxon>Ancylostomatidae</taxon>
        <taxon>Ancylostomatinae</taxon>
        <taxon>Ancylostoma</taxon>
    </lineage>
</organism>
<sequence length="66" mass="7466">MHSIHYASPMRLPVESCGNTSLTIPECIMKITPGERVDACGNDGQTCAVLILLPWVISWYMRFRRV</sequence>
<gene>
    <name evidence="1" type="primary">Acey_s0055.g2560</name>
    <name evidence="1" type="ORF">Y032_0055g2560</name>
</gene>
<proteinExistence type="predicted"/>
<name>A0A016U780_9BILA</name>
<evidence type="ECO:0000313" key="1">
    <source>
        <dbReference type="EMBL" id="EYC10448.1"/>
    </source>
</evidence>
<comment type="caution">
    <text evidence="1">The sequence shown here is derived from an EMBL/GenBank/DDBJ whole genome shotgun (WGS) entry which is preliminary data.</text>
</comment>
<evidence type="ECO:0000313" key="2">
    <source>
        <dbReference type="Proteomes" id="UP000024635"/>
    </source>
</evidence>
<accession>A0A016U780</accession>
<protein>
    <submittedName>
        <fullName evidence="1">Uncharacterized protein</fullName>
    </submittedName>
</protein>
<reference evidence="2" key="1">
    <citation type="journal article" date="2015" name="Nat. Genet.">
        <title>The genome and transcriptome of the zoonotic hookworm Ancylostoma ceylanicum identify infection-specific gene families.</title>
        <authorList>
            <person name="Schwarz E.M."/>
            <person name="Hu Y."/>
            <person name="Antoshechkin I."/>
            <person name="Miller M.M."/>
            <person name="Sternberg P.W."/>
            <person name="Aroian R.V."/>
        </authorList>
    </citation>
    <scope>NUCLEOTIDE SEQUENCE</scope>
    <source>
        <strain evidence="2">HY135</strain>
    </source>
</reference>